<evidence type="ECO:0000313" key="1">
    <source>
        <dbReference type="EMBL" id="TFK51085.1"/>
    </source>
</evidence>
<proteinExistence type="predicted"/>
<reference evidence="1 2" key="1">
    <citation type="journal article" date="2019" name="Nat. Ecol. Evol.">
        <title>Megaphylogeny resolves global patterns of mushroom evolution.</title>
        <authorList>
            <person name="Varga T."/>
            <person name="Krizsan K."/>
            <person name="Foldi C."/>
            <person name="Dima B."/>
            <person name="Sanchez-Garcia M."/>
            <person name="Sanchez-Ramirez S."/>
            <person name="Szollosi G.J."/>
            <person name="Szarkandi J.G."/>
            <person name="Papp V."/>
            <person name="Albert L."/>
            <person name="Andreopoulos W."/>
            <person name="Angelini C."/>
            <person name="Antonin V."/>
            <person name="Barry K.W."/>
            <person name="Bougher N.L."/>
            <person name="Buchanan P."/>
            <person name="Buyck B."/>
            <person name="Bense V."/>
            <person name="Catcheside P."/>
            <person name="Chovatia M."/>
            <person name="Cooper J."/>
            <person name="Damon W."/>
            <person name="Desjardin D."/>
            <person name="Finy P."/>
            <person name="Geml J."/>
            <person name="Haridas S."/>
            <person name="Hughes K."/>
            <person name="Justo A."/>
            <person name="Karasinski D."/>
            <person name="Kautmanova I."/>
            <person name="Kiss B."/>
            <person name="Kocsube S."/>
            <person name="Kotiranta H."/>
            <person name="LaButti K.M."/>
            <person name="Lechner B.E."/>
            <person name="Liimatainen K."/>
            <person name="Lipzen A."/>
            <person name="Lukacs Z."/>
            <person name="Mihaltcheva S."/>
            <person name="Morgado L.N."/>
            <person name="Niskanen T."/>
            <person name="Noordeloos M.E."/>
            <person name="Ohm R.A."/>
            <person name="Ortiz-Santana B."/>
            <person name="Ovrebo C."/>
            <person name="Racz N."/>
            <person name="Riley R."/>
            <person name="Savchenko A."/>
            <person name="Shiryaev A."/>
            <person name="Soop K."/>
            <person name="Spirin V."/>
            <person name="Szebenyi C."/>
            <person name="Tomsovsky M."/>
            <person name="Tulloss R.E."/>
            <person name="Uehling J."/>
            <person name="Grigoriev I.V."/>
            <person name="Vagvolgyi C."/>
            <person name="Papp T."/>
            <person name="Martin F.M."/>
            <person name="Miettinen O."/>
            <person name="Hibbett D.S."/>
            <person name="Nagy L.G."/>
        </authorList>
    </citation>
    <scope>NUCLEOTIDE SEQUENCE [LARGE SCALE GENOMIC DNA]</scope>
    <source>
        <strain evidence="1 2">OMC1185</strain>
    </source>
</reference>
<keyword evidence="2" id="KW-1185">Reference proteome</keyword>
<organism evidence="1 2">
    <name type="scientific">Heliocybe sulcata</name>
    <dbReference type="NCBI Taxonomy" id="5364"/>
    <lineage>
        <taxon>Eukaryota</taxon>
        <taxon>Fungi</taxon>
        <taxon>Dikarya</taxon>
        <taxon>Basidiomycota</taxon>
        <taxon>Agaricomycotina</taxon>
        <taxon>Agaricomycetes</taxon>
        <taxon>Gloeophyllales</taxon>
        <taxon>Gloeophyllaceae</taxon>
        <taxon>Heliocybe</taxon>
    </lineage>
</organism>
<gene>
    <name evidence="1" type="ORF">OE88DRAFT_218359</name>
</gene>
<sequence length="132" mass="14855">MSRALIVLRWTRDYCSWRARSRFLASVFCYRLSLGLNQLKGLSSHRSPPSTSRRKTIHPRPQACLLFRCLVSGPQRHTDRLGNRAQLDYISKASSKICRPPPPVSLDDLTAELSLIVTVHSDPRALQDGISG</sequence>
<accession>A0A5C3N215</accession>
<evidence type="ECO:0000313" key="2">
    <source>
        <dbReference type="Proteomes" id="UP000305948"/>
    </source>
</evidence>
<protein>
    <submittedName>
        <fullName evidence="1">Uncharacterized protein</fullName>
    </submittedName>
</protein>
<dbReference type="AlphaFoldDB" id="A0A5C3N215"/>
<name>A0A5C3N215_9AGAM</name>
<dbReference type="Proteomes" id="UP000305948">
    <property type="component" value="Unassembled WGS sequence"/>
</dbReference>
<dbReference type="EMBL" id="ML213512">
    <property type="protein sequence ID" value="TFK51085.1"/>
    <property type="molecule type" value="Genomic_DNA"/>
</dbReference>